<accession>A0AAJ0M0P0</accession>
<feature type="region of interest" description="Disordered" evidence="1">
    <location>
        <begin position="1060"/>
        <end position="1082"/>
    </location>
</feature>
<evidence type="ECO:0008006" key="4">
    <source>
        <dbReference type="Google" id="ProtNLM"/>
    </source>
</evidence>
<feature type="compositionally biased region" description="Basic and acidic residues" evidence="1">
    <location>
        <begin position="233"/>
        <end position="248"/>
    </location>
</feature>
<name>A0AAJ0M0P0_9PEZI</name>
<dbReference type="RefSeq" id="XP_062720447.1">
    <property type="nucleotide sequence ID" value="XM_062863165.1"/>
</dbReference>
<comment type="caution">
    <text evidence="2">The sequence shown here is derived from an EMBL/GenBank/DDBJ whole genome shotgun (WGS) entry which is preliminary data.</text>
</comment>
<feature type="compositionally biased region" description="Low complexity" evidence="1">
    <location>
        <begin position="119"/>
        <end position="131"/>
    </location>
</feature>
<feature type="compositionally biased region" description="Polar residues" evidence="1">
    <location>
        <begin position="432"/>
        <end position="442"/>
    </location>
</feature>
<organism evidence="2 3">
    <name type="scientific">Chaetomium strumarium</name>
    <dbReference type="NCBI Taxonomy" id="1170767"/>
    <lineage>
        <taxon>Eukaryota</taxon>
        <taxon>Fungi</taxon>
        <taxon>Dikarya</taxon>
        <taxon>Ascomycota</taxon>
        <taxon>Pezizomycotina</taxon>
        <taxon>Sordariomycetes</taxon>
        <taxon>Sordariomycetidae</taxon>
        <taxon>Sordariales</taxon>
        <taxon>Chaetomiaceae</taxon>
        <taxon>Chaetomium</taxon>
    </lineage>
</organism>
<gene>
    <name evidence="2" type="ORF">B0T15DRAFT_250353</name>
</gene>
<feature type="compositionally biased region" description="Acidic residues" evidence="1">
    <location>
        <begin position="1244"/>
        <end position="1255"/>
    </location>
</feature>
<feature type="region of interest" description="Disordered" evidence="1">
    <location>
        <begin position="848"/>
        <end position="899"/>
    </location>
</feature>
<feature type="region of interest" description="Disordered" evidence="1">
    <location>
        <begin position="306"/>
        <end position="366"/>
    </location>
</feature>
<feature type="compositionally biased region" description="Acidic residues" evidence="1">
    <location>
        <begin position="217"/>
        <end position="231"/>
    </location>
</feature>
<evidence type="ECO:0000313" key="3">
    <source>
        <dbReference type="Proteomes" id="UP001273166"/>
    </source>
</evidence>
<feature type="region of interest" description="Disordered" evidence="1">
    <location>
        <begin position="269"/>
        <end position="290"/>
    </location>
</feature>
<feature type="compositionally biased region" description="Basic and acidic residues" evidence="1">
    <location>
        <begin position="734"/>
        <end position="743"/>
    </location>
</feature>
<dbReference type="PANTHER" id="PTHR36721">
    <property type="entry name" value="PROLINE-RICH FAMILY PROTEIN"/>
    <property type="match status" value="1"/>
</dbReference>
<dbReference type="GeneID" id="87881994"/>
<dbReference type="PANTHER" id="PTHR36721:SF1">
    <property type="entry name" value="OS04G0446401 PROTEIN"/>
    <property type="match status" value="1"/>
</dbReference>
<feature type="compositionally biased region" description="Acidic residues" evidence="1">
    <location>
        <begin position="160"/>
        <end position="183"/>
    </location>
</feature>
<feature type="compositionally biased region" description="Acidic residues" evidence="1">
    <location>
        <begin position="79"/>
        <end position="98"/>
    </location>
</feature>
<proteinExistence type="predicted"/>
<feature type="region of interest" description="Disordered" evidence="1">
    <location>
        <begin position="600"/>
        <end position="623"/>
    </location>
</feature>
<feature type="compositionally biased region" description="Low complexity" evidence="1">
    <location>
        <begin position="1124"/>
        <end position="1133"/>
    </location>
</feature>
<dbReference type="Proteomes" id="UP001273166">
    <property type="component" value="Unassembled WGS sequence"/>
</dbReference>
<reference evidence="2" key="1">
    <citation type="journal article" date="2023" name="Mol. Phylogenet. Evol.">
        <title>Genome-scale phylogeny and comparative genomics of the fungal order Sordariales.</title>
        <authorList>
            <person name="Hensen N."/>
            <person name="Bonometti L."/>
            <person name="Westerberg I."/>
            <person name="Brannstrom I.O."/>
            <person name="Guillou S."/>
            <person name="Cros-Aarteil S."/>
            <person name="Calhoun S."/>
            <person name="Haridas S."/>
            <person name="Kuo A."/>
            <person name="Mondo S."/>
            <person name="Pangilinan J."/>
            <person name="Riley R."/>
            <person name="LaButti K."/>
            <person name="Andreopoulos B."/>
            <person name="Lipzen A."/>
            <person name="Chen C."/>
            <person name="Yan M."/>
            <person name="Daum C."/>
            <person name="Ng V."/>
            <person name="Clum A."/>
            <person name="Steindorff A."/>
            <person name="Ohm R.A."/>
            <person name="Martin F."/>
            <person name="Silar P."/>
            <person name="Natvig D.O."/>
            <person name="Lalanne C."/>
            <person name="Gautier V."/>
            <person name="Ament-Velasquez S.L."/>
            <person name="Kruys A."/>
            <person name="Hutchinson M.I."/>
            <person name="Powell A.J."/>
            <person name="Barry K."/>
            <person name="Miller A.N."/>
            <person name="Grigoriev I.V."/>
            <person name="Debuchy R."/>
            <person name="Gladieux P."/>
            <person name="Hiltunen Thoren M."/>
            <person name="Johannesson H."/>
        </authorList>
    </citation>
    <scope>NUCLEOTIDE SEQUENCE</scope>
    <source>
        <strain evidence="2">CBS 333.67</strain>
    </source>
</reference>
<evidence type="ECO:0000256" key="1">
    <source>
        <dbReference type="SAM" id="MobiDB-lite"/>
    </source>
</evidence>
<protein>
    <recommendedName>
        <fullName evidence="4">Pathway-specific nitrogen regulator</fullName>
    </recommendedName>
</protein>
<feature type="compositionally biased region" description="Basic and acidic residues" evidence="1">
    <location>
        <begin position="269"/>
        <end position="279"/>
    </location>
</feature>
<feature type="region of interest" description="Disordered" evidence="1">
    <location>
        <begin position="427"/>
        <end position="485"/>
    </location>
</feature>
<feature type="compositionally biased region" description="Polar residues" evidence="1">
    <location>
        <begin position="315"/>
        <end position="334"/>
    </location>
</feature>
<feature type="compositionally biased region" description="Basic and acidic residues" evidence="1">
    <location>
        <begin position="701"/>
        <end position="727"/>
    </location>
</feature>
<feature type="compositionally biased region" description="Acidic residues" evidence="1">
    <location>
        <begin position="602"/>
        <end position="612"/>
    </location>
</feature>
<evidence type="ECO:0000313" key="2">
    <source>
        <dbReference type="EMBL" id="KAK3304667.1"/>
    </source>
</evidence>
<feature type="region of interest" description="Disordered" evidence="1">
    <location>
        <begin position="701"/>
        <end position="809"/>
    </location>
</feature>
<feature type="compositionally biased region" description="Acidic residues" evidence="1">
    <location>
        <begin position="1220"/>
        <end position="1236"/>
    </location>
</feature>
<feature type="compositionally biased region" description="Low complexity" evidence="1">
    <location>
        <begin position="141"/>
        <end position="159"/>
    </location>
</feature>
<feature type="compositionally biased region" description="Basic and acidic residues" evidence="1">
    <location>
        <begin position="1146"/>
        <end position="1164"/>
    </location>
</feature>
<feature type="region of interest" description="Disordered" evidence="1">
    <location>
        <begin position="1124"/>
        <end position="1273"/>
    </location>
</feature>
<keyword evidence="3" id="KW-1185">Reference proteome</keyword>
<feature type="compositionally biased region" description="Low complexity" evidence="1">
    <location>
        <begin position="1256"/>
        <end position="1271"/>
    </location>
</feature>
<feature type="compositionally biased region" description="Low complexity" evidence="1">
    <location>
        <begin position="191"/>
        <end position="212"/>
    </location>
</feature>
<feature type="compositionally biased region" description="Basic and acidic residues" evidence="1">
    <location>
        <begin position="774"/>
        <end position="789"/>
    </location>
</feature>
<feature type="compositionally biased region" description="Polar residues" evidence="1">
    <location>
        <begin position="459"/>
        <end position="474"/>
    </location>
</feature>
<feature type="region of interest" description="Disordered" evidence="1">
    <location>
        <begin position="20"/>
        <end position="248"/>
    </location>
</feature>
<feature type="compositionally biased region" description="Pro residues" evidence="1">
    <location>
        <begin position="792"/>
        <end position="804"/>
    </location>
</feature>
<dbReference type="EMBL" id="JAUDZG010000005">
    <property type="protein sequence ID" value="KAK3304667.1"/>
    <property type="molecule type" value="Genomic_DNA"/>
</dbReference>
<reference evidence="2" key="2">
    <citation type="submission" date="2023-06" db="EMBL/GenBank/DDBJ databases">
        <authorList>
            <consortium name="Lawrence Berkeley National Laboratory"/>
            <person name="Mondo S.J."/>
            <person name="Hensen N."/>
            <person name="Bonometti L."/>
            <person name="Westerberg I."/>
            <person name="Brannstrom I.O."/>
            <person name="Guillou S."/>
            <person name="Cros-Aarteil S."/>
            <person name="Calhoun S."/>
            <person name="Haridas S."/>
            <person name="Kuo A."/>
            <person name="Pangilinan J."/>
            <person name="Riley R."/>
            <person name="Labutti K."/>
            <person name="Andreopoulos B."/>
            <person name="Lipzen A."/>
            <person name="Chen C."/>
            <person name="Yanf M."/>
            <person name="Daum C."/>
            <person name="Ng V."/>
            <person name="Clum A."/>
            <person name="Steindorff A."/>
            <person name="Ohm R."/>
            <person name="Martin F."/>
            <person name="Silar P."/>
            <person name="Natvig D."/>
            <person name="Lalanne C."/>
            <person name="Gautier V."/>
            <person name="Ament-Velasquez S.L."/>
            <person name="Kruys A."/>
            <person name="Hutchinson M.I."/>
            <person name="Powell A.J."/>
            <person name="Barry K."/>
            <person name="Miller A.N."/>
            <person name="Grigoriev I.V."/>
            <person name="Debuchy R."/>
            <person name="Gladieux P."/>
            <person name="Thoren M.H."/>
            <person name="Johannesson H."/>
        </authorList>
    </citation>
    <scope>NUCLEOTIDE SEQUENCE</scope>
    <source>
        <strain evidence="2">CBS 333.67</strain>
    </source>
</reference>
<feature type="compositionally biased region" description="Basic and acidic residues" evidence="1">
    <location>
        <begin position="342"/>
        <end position="353"/>
    </location>
</feature>
<sequence>MPRKAPNLDRDFEIYVDPSCRISEPMKDETLATQVPPSADEAQEPLADGAANDNDIEQPIEDCAAGAAEDSQESPSLDVEAETPGEEAAEDEPASEPEVETKGVEDVPPADTPADEEQASPAPEDAALAPAEEQDDTLAVEDAPAADPSLEPEAAPEAVPESEDQEGGTQEEDTESPEVEAEQQENTVSGESATEPPEVEAAAETQAASDPAVGEADAPEPTEDTDSDAEAEACSHREFTPVDRKASLRTEALIQAAARAVIARIEKRNSGHGAEHQEDNGLDNSLLSTGSQDTYVVPDAAAEAAAVYDEHHTPSRPSSQSQVRHIPSRSTSSDEGGGNSSHNDDDVFSERSARSSVYSLDPHDMDDVKTLHAEENLSRRESFASSSRQSDRVMSGLSAISGLSQYDKDPFVPTSRESRMPFRTPSEIRAMQMSSPTPSVFNGSSPRSSKRHGGGSSGFPTMSRVSSPIASAQYSPKGRSTPPRFKSRKEAPLVLLHVTLLPLRWVWGDVLNSLDALHGKPIDEAGSTFEPSEQLKTLRDSWRQLQDRVGDTVLERGILLPHPQNDYEVLEERLLEALELPLRRRARILECGHYLGPANFMGDEEEESDDDYASQPEGTKEEKRHWCNTCRNEIRYGDLGPGKVFRIKVYASNGLMRAGAWEACWKEMERVDVEVEPIIDSALQNELEKLGTLQLDLEEQRQRQQRELELESEEQKREPTPERDSRTSSRQHRDHSEPEHSRADTPSASNSLVRAATPAASRPVSRLTEPIDTSEERRRRDEERLREIYGDMPPPAQSPPPPPVAASTQLVPAQPLPAPIEQQHHYHPHHPQQQQQQQLFAHSHALMPAPTTTSSTSTSPPPMLTDAHHYHHHHHSPHENTTTTSSTEKRGPPSPSRVLLDENSGFVELLMEAFKVLLRDPKNVAIIVLCVFLVVMMKARGGYLLLQEQGQGQVGVGVVQMSAPAPAGGQVQAQGAYGYQRNGNGDGYHGQMQEPRQEVVMMVGEKAAPPAVDVVVDVSSPLSVETALPAVHVEEVKEEGAPSMAEEVVVVEGQDVLQVPENAEPESAAPTADEASGDDEIPAVDHTDTLAFSPVADILAGGLELPTSIPMEEVPGSVEAEAVEVEQPAEASELPLGNEQSDDASELPREVEDSAAAIEERSDSELAAELEGSVPPASPASETTAEKLDNAEANAAVDEVPSADDEECSAAPTAVPPEPTEPEEPVDSCEAVDSDSDMGVGSSEEFENQEEEEELLPTPSSSTPSSSSSSTVFIPGPFVTERKTVRVFETLTETVRVSVVTETETVSTVVTAVPQTVEETVYETETVRITVSVPVEEQGSSSRKAASGSCGGWF</sequence>